<gene>
    <name evidence="9 12" type="primary">lspA</name>
    <name evidence="12" type="ORF">LU297_02000</name>
</gene>
<dbReference type="EC" id="3.4.23.36" evidence="9"/>
<evidence type="ECO:0000256" key="6">
    <source>
        <dbReference type="ARBA" id="ARBA00022801"/>
    </source>
</evidence>
<reference evidence="12" key="1">
    <citation type="submission" date="2021-12" db="EMBL/GenBank/DDBJ databases">
        <title>taxonomy of Moraxella sp. ZY201224.</title>
        <authorList>
            <person name="Li F."/>
        </authorList>
    </citation>
    <scope>NUCLEOTIDE SEQUENCE</scope>
    <source>
        <strain evidence="12">ZY201224</strain>
    </source>
</reference>
<evidence type="ECO:0000256" key="4">
    <source>
        <dbReference type="ARBA" id="ARBA00022692"/>
    </source>
</evidence>
<organism evidence="12 13">
    <name type="scientific">Moraxella nasicaprae</name>
    <dbReference type="NCBI Taxonomy" id="2904122"/>
    <lineage>
        <taxon>Bacteria</taxon>
        <taxon>Pseudomonadati</taxon>
        <taxon>Pseudomonadota</taxon>
        <taxon>Gammaproteobacteria</taxon>
        <taxon>Moraxellales</taxon>
        <taxon>Moraxellaceae</taxon>
        <taxon>Moraxella</taxon>
    </lineage>
</organism>
<dbReference type="Proteomes" id="UP001063782">
    <property type="component" value="Chromosome"/>
</dbReference>
<dbReference type="PANTHER" id="PTHR33695">
    <property type="entry name" value="LIPOPROTEIN SIGNAL PEPTIDASE"/>
    <property type="match status" value="1"/>
</dbReference>
<evidence type="ECO:0000256" key="5">
    <source>
        <dbReference type="ARBA" id="ARBA00022750"/>
    </source>
</evidence>
<comment type="pathway">
    <text evidence="9">Protein modification; lipoprotein biosynthesis (signal peptide cleavage).</text>
</comment>
<evidence type="ECO:0000256" key="3">
    <source>
        <dbReference type="ARBA" id="ARBA00022670"/>
    </source>
</evidence>
<feature type="active site" evidence="9">
    <location>
        <position position="156"/>
    </location>
</feature>
<keyword evidence="2 9" id="KW-1003">Cell membrane</keyword>
<feature type="transmembrane region" description="Helical" evidence="9">
    <location>
        <begin position="84"/>
        <end position="101"/>
    </location>
</feature>
<evidence type="ECO:0000313" key="13">
    <source>
        <dbReference type="Proteomes" id="UP001063782"/>
    </source>
</evidence>
<evidence type="ECO:0000256" key="2">
    <source>
        <dbReference type="ARBA" id="ARBA00022475"/>
    </source>
</evidence>
<comment type="function">
    <text evidence="9 10">This protein specifically catalyzes the removal of signal peptides from prolipoproteins.</text>
</comment>
<dbReference type="NCBIfam" id="TIGR00077">
    <property type="entry name" value="lspA"/>
    <property type="match status" value="1"/>
</dbReference>
<comment type="catalytic activity">
    <reaction evidence="9 10">
        <text>Release of signal peptides from bacterial membrane prolipoproteins. Hydrolyzes -Xaa-Yaa-Zaa-|-(S,diacylglyceryl)Cys-, in which Xaa is hydrophobic (preferably Leu), and Yaa (Ala or Ser) and Zaa (Gly or Ala) have small, neutral side chains.</text>
        <dbReference type="EC" id="3.4.23.36"/>
    </reaction>
</comment>
<dbReference type="GO" id="GO:0004190">
    <property type="term" value="F:aspartic-type endopeptidase activity"/>
    <property type="evidence" value="ECO:0007669"/>
    <property type="project" value="UniProtKB-EC"/>
</dbReference>
<dbReference type="NCBIfam" id="NF011366">
    <property type="entry name" value="PRK14785.1"/>
    <property type="match status" value="1"/>
</dbReference>
<dbReference type="InterPro" id="IPR001872">
    <property type="entry name" value="Peptidase_A8"/>
</dbReference>
<feature type="transmembrane region" description="Helical" evidence="9">
    <location>
        <begin position="147"/>
        <end position="168"/>
    </location>
</feature>
<accession>A0ABY6F586</accession>
<evidence type="ECO:0000256" key="7">
    <source>
        <dbReference type="ARBA" id="ARBA00022989"/>
    </source>
</evidence>
<dbReference type="EMBL" id="CP089977">
    <property type="protein sequence ID" value="UXZ05248.1"/>
    <property type="molecule type" value="Genomic_DNA"/>
</dbReference>
<dbReference type="Pfam" id="PF01252">
    <property type="entry name" value="Peptidase_A8"/>
    <property type="match status" value="1"/>
</dbReference>
<keyword evidence="3 9" id="KW-0645">Protease</keyword>
<evidence type="ECO:0000256" key="10">
    <source>
        <dbReference type="RuleBase" id="RU000594"/>
    </source>
</evidence>
<dbReference type="HAMAP" id="MF_00161">
    <property type="entry name" value="LspA"/>
    <property type="match status" value="1"/>
</dbReference>
<feature type="transmembrane region" description="Helical" evidence="9">
    <location>
        <begin position="21"/>
        <end position="42"/>
    </location>
</feature>
<evidence type="ECO:0000256" key="11">
    <source>
        <dbReference type="RuleBase" id="RU004181"/>
    </source>
</evidence>
<comment type="subcellular location">
    <subcellularLocation>
        <location evidence="9">Cell membrane</location>
        <topology evidence="9">Multi-pass membrane protein</topology>
    </subcellularLocation>
</comment>
<keyword evidence="6 9" id="KW-0378">Hydrolase</keyword>
<keyword evidence="7 9" id="KW-1133">Transmembrane helix</keyword>
<dbReference type="PRINTS" id="PR00781">
    <property type="entry name" value="LIPOSIGPTASE"/>
</dbReference>
<keyword evidence="4 9" id="KW-0812">Transmembrane</keyword>
<evidence type="ECO:0000256" key="1">
    <source>
        <dbReference type="ARBA" id="ARBA00006139"/>
    </source>
</evidence>
<protein>
    <recommendedName>
        <fullName evidence="9">Lipoprotein signal peptidase</fullName>
        <ecNumber evidence="9">3.4.23.36</ecNumber>
    </recommendedName>
    <alternativeName>
        <fullName evidence="9">Prolipoprotein signal peptidase</fullName>
    </alternativeName>
    <alternativeName>
        <fullName evidence="9">Signal peptidase II</fullName>
        <shortName evidence="9">SPase II</shortName>
    </alternativeName>
</protein>
<sequence>MTQNTPNTQHTSKPKLNGKSAFIYYIIGLIVLIFDQVSKIGFQNWLKVEYTSVPVIEPFFNWTLAYNRGAAFSFLANQGGWQKYFFALLGIAVSAFIVYYLRKIPKSAKVLALGLALVLGGAIGNVIDRLLYGYVIDFIHIHWYDVWHYPVFNVADIGISIGMVLVLFDMLFLEKRRNQTTI</sequence>
<comment type="similarity">
    <text evidence="1 9 11">Belongs to the peptidase A8 family.</text>
</comment>
<keyword evidence="13" id="KW-1185">Reference proteome</keyword>
<evidence type="ECO:0000313" key="12">
    <source>
        <dbReference type="EMBL" id="UXZ05248.1"/>
    </source>
</evidence>
<evidence type="ECO:0000256" key="9">
    <source>
        <dbReference type="HAMAP-Rule" id="MF_00161"/>
    </source>
</evidence>
<dbReference type="PROSITE" id="PS00855">
    <property type="entry name" value="SPASE_II"/>
    <property type="match status" value="1"/>
</dbReference>
<evidence type="ECO:0000256" key="8">
    <source>
        <dbReference type="ARBA" id="ARBA00023136"/>
    </source>
</evidence>
<dbReference type="PANTHER" id="PTHR33695:SF1">
    <property type="entry name" value="LIPOPROTEIN SIGNAL PEPTIDASE"/>
    <property type="match status" value="1"/>
</dbReference>
<keyword evidence="8 9" id="KW-0472">Membrane</keyword>
<dbReference type="RefSeq" id="WP_263076746.1">
    <property type="nucleotide sequence ID" value="NZ_CP089977.1"/>
</dbReference>
<proteinExistence type="inferred from homology"/>
<feature type="transmembrane region" description="Helical" evidence="9">
    <location>
        <begin position="108"/>
        <end position="127"/>
    </location>
</feature>
<feature type="active site" evidence="9">
    <location>
        <position position="137"/>
    </location>
</feature>
<keyword evidence="5 9" id="KW-0064">Aspartyl protease</keyword>
<name>A0ABY6F586_9GAMM</name>